<name>A0ACD0NSE8_9BASI</name>
<dbReference type="EMBL" id="KZ820162">
    <property type="protein sequence ID" value="PWN48660.1"/>
    <property type="molecule type" value="Genomic_DNA"/>
</dbReference>
<protein>
    <submittedName>
        <fullName evidence="1">Uncharacterized protein</fullName>
    </submittedName>
</protein>
<proteinExistence type="predicted"/>
<keyword evidence="2" id="KW-1185">Reference proteome</keyword>
<evidence type="ECO:0000313" key="2">
    <source>
        <dbReference type="Proteomes" id="UP000245626"/>
    </source>
</evidence>
<feature type="non-terminal residue" evidence="1">
    <location>
        <position position="1"/>
    </location>
</feature>
<gene>
    <name evidence="1" type="ORF">IE53DRAFT_412156</name>
</gene>
<organism evidence="1 2">
    <name type="scientific">Violaceomyces palustris</name>
    <dbReference type="NCBI Taxonomy" id="1673888"/>
    <lineage>
        <taxon>Eukaryota</taxon>
        <taxon>Fungi</taxon>
        <taxon>Dikarya</taxon>
        <taxon>Basidiomycota</taxon>
        <taxon>Ustilaginomycotina</taxon>
        <taxon>Ustilaginomycetes</taxon>
        <taxon>Violaceomycetales</taxon>
        <taxon>Violaceomycetaceae</taxon>
        <taxon>Violaceomyces</taxon>
    </lineage>
</organism>
<evidence type="ECO:0000313" key="1">
    <source>
        <dbReference type="EMBL" id="PWN48660.1"/>
    </source>
</evidence>
<sequence length="125" mass="14239">DRGSTVKKWGWKGRKRERGRDRESDPILPLHPATLGLLLVGIANESCGRIPIDRRHRPCSSGLLRTRLRPPRPLWLREQRLSTSLLHPPSRTSWSSSPCWVTYPSPWLPRSPCSCTSTPGPTRRT</sequence>
<dbReference type="Proteomes" id="UP000245626">
    <property type="component" value="Unassembled WGS sequence"/>
</dbReference>
<accession>A0ACD0NSE8</accession>
<reference evidence="1 2" key="1">
    <citation type="journal article" date="2018" name="Mol. Biol. Evol.">
        <title>Broad Genomic Sampling Reveals a Smut Pathogenic Ancestry of the Fungal Clade Ustilaginomycotina.</title>
        <authorList>
            <person name="Kijpornyongpan T."/>
            <person name="Mondo S.J."/>
            <person name="Barry K."/>
            <person name="Sandor L."/>
            <person name="Lee J."/>
            <person name="Lipzen A."/>
            <person name="Pangilinan J."/>
            <person name="LaButti K."/>
            <person name="Hainaut M."/>
            <person name="Henrissat B."/>
            <person name="Grigoriev I.V."/>
            <person name="Spatafora J.W."/>
            <person name="Aime M.C."/>
        </authorList>
    </citation>
    <scope>NUCLEOTIDE SEQUENCE [LARGE SCALE GENOMIC DNA]</scope>
    <source>
        <strain evidence="1 2">SA 807</strain>
    </source>
</reference>